<dbReference type="EMBL" id="CAADIH010000018">
    <property type="protein sequence ID" value="VFR44237.1"/>
    <property type="molecule type" value="Genomic_DNA"/>
</dbReference>
<reference evidence="2" key="1">
    <citation type="submission" date="2019-03" db="EMBL/GenBank/DDBJ databases">
        <authorList>
            <person name="Danneels B."/>
        </authorList>
    </citation>
    <scope>NUCLEOTIDE SEQUENCE</scope>
</reference>
<name>A0A484R4Z7_9ZZZZ</name>
<sequence length="137" mass="15228">MNAVATQTPAINQPWPEQGGIYIGSRLIDGQTHHILIPGGTEHDIKSVEFAGIDAAIETAGEINGFSDWRAPDQEDLMLAYINARERFERSGWGSMYWSRTPSGSSLAWVVGFEYGHVHAYGRGYEFLVRPFRSVIA</sequence>
<dbReference type="AlphaFoldDB" id="A0A484R4Z7"/>
<organism evidence="2">
    <name type="scientific">plant metagenome</name>
    <dbReference type="NCBI Taxonomy" id="1297885"/>
    <lineage>
        <taxon>unclassified sequences</taxon>
        <taxon>metagenomes</taxon>
        <taxon>organismal metagenomes</taxon>
    </lineage>
</organism>
<gene>
    <name evidence="1" type="ORF">BER1_1100</name>
    <name evidence="2" type="ORF">BER2_1683</name>
</gene>
<evidence type="ECO:0000313" key="1">
    <source>
        <dbReference type="EMBL" id="VFR32419.1"/>
    </source>
</evidence>
<evidence type="ECO:0008006" key="3">
    <source>
        <dbReference type="Google" id="ProtNLM"/>
    </source>
</evidence>
<dbReference type="EMBL" id="CAADIE010000001">
    <property type="protein sequence ID" value="VFR32419.1"/>
    <property type="molecule type" value="Genomic_DNA"/>
</dbReference>
<evidence type="ECO:0000313" key="2">
    <source>
        <dbReference type="EMBL" id="VFR44237.1"/>
    </source>
</evidence>
<proteinExistence type="predicted"/>
<protein>
    <recommendedName>
        <fullName evidence="3">DUF1566 domain-containing protein</fullName>
    </recommendedName>
</protein>
<accession>A0A484R4Z7</accession>